<evidence type="ECO:0000313" key="3">
    <source>
        <dbReference type="Proteomes" id="UP001195624"/>
    </source>
</evidence>
<sequence>MRLSIVIPCYNCAGTILSLLESLWRQRDPLLEVILINDGSSDASERVIKSFIARHQQGNFNLYTTANAGAAAARTRGMMLACGEYLFFCDADDAVAPDFVITVLEQIAQQPDLLYFSSVRVYGKGAQQRISDKICFAEDRVWSDADGFLRWLLDRKAYTAAVWTYVFRRRLAQESDACFTPRKSHEDHLFTLRLIAHAAKIIVISKRLYFQYITEGSLTNSVKDGQYIDDRLSAFQEARKDMVQKFSQQAVALYAEWSVRSLISLCFSNPLAMIDSLLVQRNLYLFIWRDRSHVSRTVKKMMYQRFLR</sequence>
<organism evidence="2 3">
    <name type="scientific">Winslowiella toletana</name>
    <dbReference type="NCBI Taxonomy" id="92490"/>
    <lineage>
        <taxon>Bacteria</taxon>
        <taxon>Pseudomonadati</taxon>
        <taxon>Pseudomonadota</taxon>
        <taxon>Gammaproteobacteria</taxon>
        <taxon>Enterobacterales</taxon>
        <taxon>Erwiniaceae</taxon>
        <taxon>Winslowiella</taxon>
    </lineage>
</organism>
<dbReference type="SUPFAM" id="SSF53448">
    <property type="entry name" value="Nucleotide-diphospho-sugar transferases"/>
    <property type="match status" value="1"/>
</dbReference>
<reference evidence="2 3" key="1">
    <citation type="submission" date="2021-03" db="EMBL/GenBank/DDBJ databases">
        <authorList>
            <person name="D'Agostino P."/>
            <person name="Huntemann M."/>
            <person name="Clum A."/>
            <person name="Spunde A."/>
            <person name="Palaniappan K."/>
            <person name="Ritter S."/>
            <person name="Mikhailova N."/>
            <person name="Chen I.-M."/>
            <person name="Stamatis D."/>
            <person name="Reddy T."/>
            <person name="O'Malley R."/>
            <person name="Daum C."/>
            <person name="Shapiro N."/>
            <person name="Ivanova N."/>
            <person name="Kyrpides N."/>
            <person name="Woyke T."/>
        </authorList>
    </citation>
    <scope>NUCLEOTIDE SEQUENCE [LARGE SCALE GENOMIC DNA]</scope>
    <source>
        <strain evidence="2 3">WS4403</strain>
    </source>
</reference>
<dbReference type="Proteomes" id="UP001195624">
    <property type="component" value="Unassembled WGS sequence"/>
</dbReference>
<dbReference type="PANTHER" id="PTHR43685">
    <property type="entry name" value="GLYCOSYLTRANSFERASE"/>
    <property type="match status" value="1"/>
</dbReference>
<feature type="domain" description="Glycosyltransferase 2-like" evidence="1">
    <location>
        <begin position="4"/>
        <end position="158"/>
    </location>
</feature>
<evidence type="ECO:0000259" key="1">
    <source>
        <dbReference type="Pfam" id="PF00535"/>
    </source>
</evidence>
<comment type="caution">
    <text evidence="2">The sequence shown here is derived from an EMBL/GenBank/DDBJ whole genome shotgun (WGS) entry which is preliminary data.</text>
</comment>
<dbReference type="Pfam" id="PF00535">
    <property type="entry name" value="Glycos_transf_2"/>
    <property type="match status" value="1"/>
</dbReference>
<protein>
    <submittedName>
        <fullName evidence="2">Glycosyltransferase involved in cell wall biosynthesis</fullName>
    </submittedName>
</protein>
<dbReference type="RefSeq" id="WP_071590561.1">
    <property type="nucleotide sequence ID" value="NZ_JAGGMQ010000001.1"/>
</dbReference>
<proteinExistence type="predicted"/>
<accession>A0ABS4P8E8</accession>
<dbReference type="PANTHER" id="PTHR43685:SF2">
    <property type="entry name" value="GLYCOSYLTRANSFERASE 2-LIKE DOMAIN-CONTAINING PROTEIN"/>
    <property type="match status" value="1"/>
</dbReference>
<dbReference type="InterPro" id="IPR029044">
    <property type="entry name" value="Nucleotide-diphossugar_trans"/>
</dbReference>
<gene>
    <name evidence="2" type="ORF">J2125_001400</name>
</gene>
<dbReference type="Gene3D" id="3.90.550.10">
    <property type="entry name" value="Spore Coat Polysaccharide Biosynthesis Protein SpsA, Chain A"/>
    <property type="match status" value="1"/>
</dbReference>
<dbReference type="EMBL" id="JAGGMQ010000001">
    <property type="protein sequence ID" value="MBP2168208.1"/>
    <property type="molecule type" value="Genomic_DNA"/>
</dbReference>
<name>A0ABS4P8E8_9GAMM</name>
<reference evidence="3" key="2">
    <citation type="submission" date="2023-07" db="EMBL/GenBank/DDBJ databases">
        <title>Genome mining of underrepresented organisms for secondary metabolites.</title>
        <authorList>
            <person name="D'Agostino P.M."/>
        </authorList>
    </citation>
    <scope>NUCLEOTIDE SEQUENCE [LARGE SCALE GENOMIC DNA]</scope>
    <source>
        <strain evidence="3">WS4403</strain>
    </source>
</reference>
<evidence type="ECO:0000313" key="2">
    <source>
        <dbReference type="EMBL" id="MBP2168208.1"/>
    </source>
</evidence>
<dbReference type="CDD" id="cd00761">
    <property type="entry name" value="Glyco_tranf_GTA_type"/>
    <property type="match status" value="1"/>
</dbReference>
<keyword evidence="3" id="KW-1185">Reference proteome</keyword>
<dbReference type="InterPro" id="IPR050834">
    <property type="entry name" value="Glycosyltransf_2"/>
</dbReference>
<dbReference type="InterPro" id="IPR001173">
    <property type="entry name" value="Glyco_trans_2-like"/>
</dbReference>